<feature type="domain" description="Protein phosphatase 1 regulatory subunit 26 N-terminal" evidence="2">
    <location>
        <begin position="1"/>
        <end position="861"/>
    </location>
</feature>
<evidence type="ECO:0000259" key="2">
    <source>
        <dbReference type="Pfam" id="PF15740"/>
    </source>
</evidence>
<dbReference type="InterPro" id="IPR026130">
    <property type="entry name" value="PPP1R26"/>
</dbReference>
<feature type="region of interest" description="Disordered" evidence="1">
    <location>
        <begin position="1249"/>
        <end position="1278"/>
    </location>
</feature>
<dbReference type="PANTHER" id="PTHR15724:SF0">
    <property type="entry name" value="PROTEIN PHOSPHATASE 1 REGULATORY SUBUNIT 26"/>
    <property type="match status" value="1"/>
</dbReference>
<evidence type="ECO:0000313" key="3">
    <source>
        <dbReference type="Proteomes" id="UP000694871"/>
    </source>
</evidence>
<proteinExistence type="predicted"/>
<feature type="region of interest" description="Disordered" evidence="1">
    <location>
        <begin position="553"/>
        <end position="609"/>
    </location>
</feature>
<keyword evidence="3" id="KW-1185">Reference proteome</keyword>
<feature type="compositionally biased region" description="Polar residues" evidence="1">
    <location>
        <begin position="157"/>
        <end position="167"/>
    </location>
</feature>
<feature type="region of interest" description="Disordered" evidence="1">
    <location>
        <begin position="413"/>
        <end position="436"/>
    </location>
</feature>
<sequence>MFLMNTSPLVALQRKWEPFAQARACRYPVCFSESEDDIARTSVSTKVQMIINNLQSEESSLGTTSEYGCILQKKRKGVKIRAPKRRGDGRMLPQGCAKYAPRSCPADSDGMEVEESSEFGPLSLNSDSDDSVDREIEEAIQEYLKQKGQCIPPLPNNAKSLPSTNAGKSLRKEDSSYGVACNVFPGSVKTDVIPQPLAPDFLGDDALQWVPSPCSVSSDDSFEQSIKAEIEQFLNEKKQRARKQIASGGSKSLDQKEVQEKATSQKGGTSKASPHSLKRGGKAYFLRRHPELQNTSSPPKCWMPKTEELVNVRKTNLVHLSTPGAGHSCIREQSNGSEIRQRFWKARGEQGPESASLSDSSSDDGIEEAIQLYQLEKVRKAANAQVGCVPSQKEEFGAGGLADISASLTIHSEKSALPENPRTALSSKRKQTSSKLTELNRTGAICNNELGKGRRCSSPANDVASGAVPSQTCRADTAAELMCAEAILDISKTILPPSVTSDGKSVLTDPFFHFHSVSPPHQESDSNAVDSDDSIEQEIRAFLAIKAQAEHSITKSGEASNAAPNTLSCGHLDDRIRSPKQSFPNTLKLPLDHKRQLKEESSVSRQRQDEKMALLKVDCSHLETDKHSKHFASQKENFLSNVENGEAGRAARQPGVTPAAASTVDFVTPLSQGLLGTGGLLKNARQPLQKCSIDDKSSSLDSDEDLDTAIKDLLRSKRKLKKKSKDQNIQCKKKVRFGNAEMHIFEEKLEVLQEKACKSKNPALLKSCLIRSRRNIWEESAQTRSPYMVKGRPRRAETTELALTFEKRCQAISGPDIQAAAVSDQQHWIDVPMMEDSSSLDSDDSIEQEIQRFLAEKARDSSSTVEIVGAFEIVDTVKAAQPQTAQPKLEGGGTALSKRNKRAKKGRQPMTELRSPLRTEREGAENICRTGEQTVTCREDIHSQAIVKLQGNQGVVRAKGAGLSVKRMGIDRKGVSDGKLVQRSLSSWKEKAENGKPQNYFKPMSLFRRKSSREFKISSKFITGFKRAQKKEKSVLLRKSQSIELSVPQSRVFRRQEGLLGEIRKAPAQKGILGSKSKTEKADLYQRCMAGEFYPPVAEKMEVAPLSIGVASPAKAKPFGEEEHCSLADAKQSSLLQEPSVDGAKGIDLSSSPSQIPVKEKEGRVQGHSNSWEGLGAPESCNPPLRERLLLTRQDRIAEKPTHKDFEGGSAEFIDVPVVAHAPCLEKNKPTSFFLGSPIDPGGTVQPYITLSPGQPDSGSGEWREQAPGRPSPFSPGKEQWGLLITKRVSSCDSLIHSVIF</sequence>
<evidence type="ECO:0000313" key="4">
    <source>
        <dbReference type="RefSeq" id="XP_015272590.1"/>
    </source>
</evidence>
<dbReference type="InterPro" id="IPR031474">
    <property type="entry name" value="PPP1R26_N"/>
</dbReference>
<feature type="region of interest" description="Disordered" evidence="1">
    <location>
        <begin position="881"/>
        <end position="922"/>
    </location>
</feature>
<feature type="compositionally biased region" description="Polar residues" evidence="1">
    <location>
        <begin position="1249"/>
        <end position="1258"/>
    </location>
</feature>
<dbReference type="Proteomes" id="UP000694871">
    <property type="component" value="Unplaced"/>
</dbReference>
<dbReference type="RefSeq" id="XP_015272590.1">
    <property type="nucleotide sequence ID" value="XM_015417104.1"/>
</dbReference>
<evidence type="ECO:0000256" key="1">
    <source>
        <dbReference type="SAM" id="MobiDB-lite"/>
    </source>
</evidence>
<protein>
    <submittedName>
        <fullName evidence="4">Protein phosphatase 1 regulatory subunit 26 isoform X1</fullName>
    </submittedName>
</protein>
<reference evidence="4" key="1">
    <citation type="submission" date="2025-08" db="UniProtKB">
        <authorList>
            <consortium name="RefSeq"/>
        </authorList>
    </citation>
    <scope>IDENTIFICATION</scope>
</reference>
<accession>A0ABM1KFV3</accession>
<feature type="region of interest" description="Disordered" evidence="1">
    <location>
        <begin position="102"/>
        <end position="129"/>
    </location>
</feature>
<feature type="compositionally biased region" description="Polar residues" evidence="1">
    <location>
        <begin position="554"/>
        <end position="568"/>
    </location>
</feature>
<feature type="compositionally biased region" description="Polar residues" evidence="1">
    <location>
        <begin position="261"/>
        <end position="273"/>
    </location>
</feature>
<gene>
    <name evidence="4" type="primary">PPP1R26</name>
</gene>
<feature type="compositionally biased region" description="Basic residues" evidence="1">
    <location>
        <begin position="898"/>
        <end position="907"/>
    </location>
</feature>
<feature type="region of interest" description="Disordered" evidence="1">
    <location>
        <begin position="1143"/>
        <end position="1179"/>
    </location>
</feature>
<dbReference type="PANTHER" id="PTHR15724">
    <property type="entry name" value="PROTEIN PHOSPHATASE 1 REGULATORY SUBUNIT 26"/>
    <property type="match status" value="1"/>
</dbReference>
<feature type="region of interest" description="Disordered" evidence="1">
    <location>
        <begin position="151"/>
        <end position="172"/>
    </location>
</feature>
<dbReference type="GeneID" id="107115406"/>
<dbReference type="Pfam" id="PF15740">
    <property type="entry name" value="PPP1R26_N"/>
    <property type="match status" value="1"/>
</dbReference>
<feature type="region of interest" description="Disordered" evidence="1">
    <location>
        <begin position="241"/>
        <end position="279"/>
    </location>
</feature>
<name>A0ABM1KFV3_GEKJA</name>
<organism evidence="3 4">
    <name type="scientific">Gekko japonicus</name>
    <name type="common">Schlegel's Japanese gecko</name>
    <dbReference type="NCBI Taxonomy" id="146911"/>
    <lineage>
        <taxon>Eukaryota</taxon>
        <taxon>Metazoa</taxon>
        <taxon>Chordata</taxon>
        <taxon>Craniata</taxon>
        <taxon>Vertebrata</taxon>
        <taxon>Euteleostomi</taxon>
        <taxon>Lepidosauria</taxon>
        <taxon>Squamata</taxon>
        <taxon>Bifurcata</taxon>
        <taxon>Gekkota</taxon>
        <taxon>Gekkonidae</taxon>
        <taxon>Gekkoninae</taxon>
        <taxon>Gekko</taxon>
    </lineage>
</organism>
<feature type="compositionally biased region" description="Basic and acidic residues" evidence="1">
    <location>
        <begin position="590"/>
        <end position="609"/>
    </location>
</feature>